<proteinExistence type="predicted"/>
<dbReference type="GO" id="GO:0016020">
    <property type="term" value="C:membrane"/>
    <property type="evidence" value="ECO:0007669"/>
    <property type="project" value="UniProtKB-SubCell"/>
</dbReference>
<dbReference type="Gene3D" id="1.20.1250.20">
    <property type="entry name" value="MFS general substrate transporter like domains"/>
    <property type="match status" value="1"/>
</dbReference>
<dbReference type="Pfam" id="PF07690">
    <property type="entry name" value="MFS_1"/>
    <property type="match status" value="1"/>
</dbReference>
<dbReference type="GO" id="GO:0022857">
    <property type="term" value="F:transmembrane transporter activity"/>
    <property type="evidence" value="ECO:0007669"/>
    <property type="project" value="InterPro"/>
</dbReference>
<accession>A7S8U0</accession>
<evidence type="ECO:0000256" key="3">
    <source>
        <dbReference type="ARBA" id="ARBA00022989"/>
    </source>
</evidence>
<feature type="transmembrane region" description="Helical" evidence="5">
    <location>
        <begin position="56"/>
        <end position="72"/>
    </location>
</feature>
<evidence type="ECO:0000256" key="4">
    <source>
        <dbReference type="ARBA" id="ARBA00023136"/>
    </source>
</evidence>
<keyword evidence="4 5" id="KW-0472">Membrane</keyword>
<dbReference type="eggNOG" id="KOG0255">
    <property type="taxonomic scope" value="Eukaryota"/>
</dbReference>
<feature type="transmembrane region" description="Helical" evidence="5">
    <location>
        <begin position="317"/>
        <end position="340"/>
    </location>
</feature>
<dbReference type="AlphaFoldDB" id="A7S8U0"/>
<feature type="transmembrane region" description="Helical" evidence="5">
    <location>
        <begin position="12"/>
        <end position="35"/>
    </location>
</feature>
<feature type="transmembrane region" description="Helical" evidence="5">
    <location>
        <begin position="231"/>
        <end position="250"/>
    </location>
</feature>
<feature type="transmembrane region" description="Helical" evidence="5">
    <location>
        <begin position="256"/>
        <end position="279"/>
    </location>
</feature>
<dbReference type="PROSITE" id="PS50850">
    <property type="entry name" value="MFS"/>
    <property type="match status" value="1"/>
</dbReference>
<feature type="non-terminal residue" evidence="7">
    <location>
        <position position="357"/>
    </location>
</feature>
<gene>
    <name evidence="7" type="ORF">NEMVEDRAFT_v1g109190</name>
</gene>
<name>A7S8U0_NEMVE</name>
<feature type="domain" description="Major facilitator superfamily (MFS) profile" evidence="6">
    <location>
        <begin position="1"/>
        <end position="345"/>
    </location>
</feature>
<evidence type="ECO:0000256" key="2">
    <source>
        <dbReference type="ARBA" id="ARBA00022692"/>
    </source>
</evidence>
<dbReference type="PANTHER" id="PTHR24064">
    <property type="entry name" value="SOLUTE CARRIER FAMILY 22 MEMBER"/>
    <property type="match status" value="1"/>
</dbReference>
<dbReference type="EMBL" id="DS469599">
    <property type="protein sequence ID" value="EDO39888.1"/>
    <property type="molecule type" value="Genomic_DNA"/>
</dbReference>
<keyword evidence="2 5" id="KW-0812">Transmembrane</keyword>
<organism evidence="7 8">
    <name type="scientific">Nematostella vectensis</name>
    <name type="common">Starlet sea anemone</name>
    <dbReference type="NCBI Taxonomy" id="45351"/>
    <lineage>
        <taxon>Eukaryota</taxon>
        <taxon>Metazoa</taxon>
        <taxon>Cnidaria</taxon>
        <taxon>Anthozoa</taxon>
        <taxon>Hexacorallia</taxon>
        <taxon>Actiniaria</taxon>
        <taxon>Edwardsiidae</taxon>
        <taxon>Nematostella</taxon>
    </lineage>
</organism>
<evidence type="ECO:0000256" key="5">
    <source>
        <dbReference type="SAM" id="Phobius"/>
    </source>
</evidence>
<dbReference type="OMA" id="WIPETHY"/>
<evidence type="ECO:0000259" key="6">
    <source>
        <dbReference type="PROSITE" id="PS50850"/>
    </source>
</evidence>
<protein>
    <recommendedName>
        <fullName evidence="6">Major facilitator superfamily (MFS) profile domain-containing protein</fullName>
    </recommendedName>
</protein>
<sequence length="357" mass="39929">MVFSFAASFANSYPLLTVLQFFVGATLTGTMLSIYTYGMEIIGPDKRTLAGNANEVFWTVGNTMIVVIAYFIRDWRWYMRISGLPSILFLVFWRLLPETPRWLIAHGRLEEARDVLIKYGSCSNTKSLDPEMLGNLIHEIRENQLHRARKRGKGFTILDLFRTPKMRKWTLILGFNWFVIGLSSFGFVLYVTALAGDLYLNFSLLQIVLPTAFPGMVMSHMFTVFRFGRRIPHFCILLLAGLVCLLIIPIPKRYSMVLTGISVLGKSLVGSGWTTVYLITSESYPTILRNTALGTGSLCGRLGAMIAPYVAMMLPSVSLTVPVIIFGGVAVVASVTSLWIPETHYAPMPQTIEEAEN</sequence>
<evidence type="ECO:0000313" key="7">
    <source>
        <dbReference type="EMBL" id="EDO39888.1"/>
    </source>
</evidence>
<dbReference type="Proteomes" id="UP000001593">
    <property type="component" value="Unassembled WGS sequence"/>
</dbReference>
<dbReference type="InParanoid" id="A7S8U0"/>
<dbReference type="HOGENOM" id="CLU_001265_33_5_1"/>
<dbReference type="InterPro" id="IPR011701">
    <property type="entry name" value="MFS"/>
</dbReference>
<dbReference type="SUPFAM" id="SSF103473">
    <property type="entry name" value="MFS general substrate transporter"/>
    <property type="match status" value="1"/>
</dbReference>
<keyword evidence="3 5" id="KW-1133">Transmembrane helix</keyword>
<dbReference type="InterPro" id="IPR036259">
    <property type="entry name" value="MFS_trans_sf"/>
</dbReference>
<feature type="transmembrane region" description="Helical" evidence="5">
    <location>
        <begin position="169"/>
        <end position="192"/>
    </location>
</feature>
<feature type="transmembrane region" description="Helical" evidence="5">
    <location>
        <begin position="198"/>
        <end position="219"/>
    </location>
</feature>
<evidence type="ECO:0000313" key="8">
    <source>
        <dbReference type="Proteomes" id="UP000001593"/>
    </source>
</evidence>
<feature type="transmembrane region" description="Helical" evidence="5">
    <location>
        <begin position="291"/>
        <end position="311"/>
    </location>
</feature>
<keyword evidence="8" id="KW-1185">Reference proteome</keyword>
<reference evidence="7 8" key="1">
    <citation type="journal article" date="2007" name="Science">
        <title>Sea anemone genome reveals ancestral eumetazoan gene repertoire and genomic organization.</title>
        <authorList>
            <person name="Putnam N.H."/>
            <person name="Srivastava M."/>
            <person name="Hellsten U."/>
            <person name="Dirks B."/>
            <person name="Chapman J."/>
            <person name="Salamov A."/>
            <person name="Terry A."/>
            <person name="Shapiro H."/>
            <person name="Lindquist E."/>
            <person name="Kapitonov V.V."/>
            <person name="Jurka J."/>
            <person name="Genikhovich G."/>
            <person name="Grigoriev I.V."/>
            <person name="Lucas S.M."/>
            <person name="Steele R.E."/>
            <person name="Finnerty J.R."/>
            <person name="Technau U."/>
            <person name="Martindale M.Q."/>
            <person name="Rokhsar D.S."/>
        </authorList>
    </citation>
    <scope>NUCLEOTIDE SEQUENCE [LARGE SCALE GENOMIC DNA]</scope>
    <source>
        <strain evidence="8">CH2 X CH6</strain>
    </source>
</reference>
<evidence type="ECO:0000256" key="1">
    <source>
        <dbReference type="ARBA" id="ARBA00004141"/>
    </source>
</evidence>
<comment type="subcellular location">
    <subcellularLocation>
        <location evidence="1">Membrane</location>
        <topology evidence="1">Multi-pass membrane protein</topology>
    </subcellularLocation>
</comment>
<feature type="transmembrane region" description="Helical" evidence="5">
    <location>
        <begin position="78"/>
        <end position="96"/>
    </location>
</feature>
<dbReference type="InterPro" id="IPR020846">
    <property type="entry name" value="MFS_dom"/>
</dbReference>
<dbReference type="PhylomeDB" id="A7S8U0"/>